<dbReference type="EMBL" id="CAJPWZ010003246">
    <property type="protein sequence ID" value="CAG2254556.1"/>
    <property type="molecule type" value="Genomic_DNA"/>
</dbReference>
<evidence type="ECO:0000256" key="1">
    <source>
        <dbReference type="ARBA" id="ARBA00022679"/>
    </source>
</evidence>
<dbReference type="PANTHER" id="PTHR37984:SF5">
    <property type="entry name" value="PROTEIN NYNRIN-LIKE"/>
    <property type="match status" value="1"/>
</dbReference>
<evidence type="ECO:0000256" key="4">
    <source>
        <dbReference type="ARBA" id="ARBA00022759"/>
    </source>
</evidence>
<dbReference type="InterPro" id="IPR036397">
    <property type="entry name" value="RNaseH_sf"/>
</dbReference>
<feature type="domain" description="Integrase catalytic" evidence="8">
    <location>
        <begin position="636"/>
        <end position="801"/>
    </location>
</feature>
<dbReference type="PROSITE" id="PS50994">
    <property type="entry name" value="INTEGRASE"/>
    <property type="match status" value="1"/>
</dbReference>
<dbReference type="GO" id="GO:0003964">
    <property type="term" value="F:RNA-directed DNA polymerase activity"/>
    <property type="evidence" value="ECO:0007669"/>
    <property type="project" value="UniProtKB-KW"/>
</dbReference>
<dbReference type="Pfam" id="PF17917">
    <property type="entry name" value="RT_RNaseH"/>
    <property type="match status" value="1"/>
</dbReference>
<dbReference type="InterPro" id="IPR021109">
    <property type="entry name" value="Peptidase_aspartic_dom_sf"/>
</dbReference>
<dbReference type="Gene3D" id="1.10.340.70">
    <property type="match status" value="1"/>
</dbReference>
<dbReference type="Gene3D" id="2.40.70.10">
    <property type="entry name" value="Acid Proteases"/>
    <property type="match status" value="1"/>
</dbReference>
<dbReference type="InterPro" id="IPR012337">
    <property type="entry name" value="RNaseH-like_sf"/>
</dbReference>
<evidence type="ECO:0000256" key="7">
    <source>
        <dbReference type="SAM" id="MobiDB-lite"/>
    </source>
</evidence>
<dbReference type="GO" id="GO:0006508">
    <property type="term" value="P:proteolysis"/>
    <property type="evidence" value="ECO:0007669"/>
    <property type="project" value="InterPro"/>
</dbReference>
<dbReference type="GO" id="GO:0003676">
    <property type="term" value="F:nucleic acid binding"/>
    <property type="evidence" value="ECO:0007669"/>
    <property type="project" value="InterPro"/>
</dbReference>
<sequence length="1427" mass="164288">MAKSFEFKNNFMANVETAIVNSNKIRVKLGNIYINALVDSGATISVINEQLLRRAFYKKELPVISTTDLHEIRGVCNTVHNVQGKIDLDIDVNGLANIDFSNGCVSFHNDFTIAALESGKNLERYFIANTNKTLTLKAYTENDIQLSINKFPTNTTVLLEPHDNLINRQILGSNCLSVVKNAKVYYRVLNPTNEDIVIKANSPISKVWKSPTKPICALDNKSKSDVQIQDTIKEALNLNQCNLSEKPNNTYRFVLDFRKLNEVTKKVSFSIPKIEEVVDTVGYSRAKIFSSLDLASGFHQVPLDEQSKHKTAFMTPQDASDSAIGYVLGQKHHEGLEKVIAYGGRGLRDQEKRWHINHKEGLALIEAIKTFKPYIANNQFTVYTDSITVRWLNNSKDATGRLGRWSLFLQQYTFNIVHRPGTQNQNADALSRRDYPIDSQDKEYQSDDDLPEIGSLHAERKEHIAVTFEFGWENSIRIPEVLAIEEDQPKDPDEMLPTRQTLYQLQRNCPDFKPIFDYKLKGLVPDEAQKARSLVAKAYHYEIIEGILYHMVSENSRKLPPGHNFIKQLCVPAVLRRDVMLCYHDSKMAAHPGVERNHASLRLKYYWPNMYSDIDKYVRTCEQCQKSKNSKHQRPVPLTPLPIENVFERMHMDFLELSTTPDKHRYLLLVVDSYSKWCEAFPLKSMGAKVVAKVLFNEIICRWGSPRCIISDRGANFMSKLVQALCELCDVTRHYTSSYHPQTNAACERMNSYIIQSLRSYCNKEQTDWPDFIPPIMMAYRSTPATQSTQFSPFEILFGQPMRLPIDVSLIPKQTMPRETKQHVNELVNRLKLYREVAAKNQKEKQDKYTFQHDKKAVQPTFVAGAKVWLYCSRTPKGKNHKLVQRWTGPYRILYKGPNNTFKIKNTETQKEVKALVHAKRLKDYHNPLDRPNYLLPEYEDILLDVEEQDDNEATNVERNDDLIDSQNMQNEDNNQTQNEVQTQSSVQNDTNIQDKHNSQVKNSQKANQGASQNQNRLQNPQHTAFQSNEIEKLVEYSLYQGKPIYKVKLTGKPGTSWQDGSRIPENLKQDYHRQYNAKGRKRKRPGKHKFFESTKSPSVQVIQTYKAFPKTKPNSFQNQGNSQQFSQVPNQKIVSVLLDKDQKQSRYLVKFSNGNVCQGPRSTLFMSEDLRPDVFRQFLKVLKQEENMCANSQNPVQPNDFVPVSQFDIETMKFMHHFTPTTRRAIPTQYSSGHGINRFRLKLIEHYARVNGNDPSLIFNRDDIYNTGTKMQVDNLFQNTDEVHEVSSYKLKGKEGRLSYQSDTEEVIQIVDIIEPEVRIENKHEPSDDEDDDTAERLQTVLQQKLDENKHVPSDNEEEDTADRLQRVLQLKLDENKKEAELLRMQDEILSGRGGPLKKTSYGLLGNPQGKQGSDRNNTSDVSTYF</sequence>
<keyword evidence="3" id="KW-0540">Nuclease</keyword>
<accession>A0A8S3VLI9</accession>
<evidence type="ECO:0000259" key="8">
    <source>
        <dbReference type="PROSITE" id="PS50994"/>
    </source>
</evidence>
<evidence type="ECO:0000313" key="9">
    <source>
        <dbReference type="EMBL" id="CAG2254556.1"/>
    </source>
</evidence>
<name>A0A8S3VLI9_MYTED</name>
<dbReference type="InterPro" id="IPR050951">
    <property type="entry name" value="Retrovirus_Pol_polyprotein"/>
</dbReference>
<dbReference type="Pfam" id="PF00077">
    <property type="entry name" value="RVP"/>
    <property type="match status" value="1"/>
</dbReference>
<dbReference type="Pfam" id="PF00665">
    <property type="entry name" value="rve"/>
    <property type="match status" value="1"/>
</dbReference>
<dbReference type="InterPro" id="IPR043502">
    <property type="entry name" value="DNA/RNA_pol_sf"/>
</dbReference>
<keyword evidence="10" id="KW-1185">Reference proteome</keyword>
<keyword evidence="2" id="KW-0548">Nucleotidyltransferase</keyword>
<dbReference type="SUPFAM" id="SSF56672">
    <property type="entry name" value="DNA/RNA polymerases"/>
    <property type="match status" value="1"/>
</dbReference>
<dbReference type="Pfam" id="PF17921">
    <property type="entry name" value="Integrase_H2C2"/>
    <property type="match status" value="1"/>
</dbReference>
<dbReference type="FunFam" id="1.10.340.70:FF:000001">
    <property type="entry name" value="Retrovirus-related Pol polyprotein from transposon gypsy-like Protein"/>
    <property type="match status" value="1"/>
</dbReference>
<proteinExistence type="predicted"/>
<keyword evidence="1" id="KW-0808">Transferase</keyword>
<dbReference type="SUPFAM" id="SSF50630">
    <property type="entry name" value="Acid proteases"/>
    <property type="match status" value="1"/>
</dbReference>
<reference evidence="9" key="1">
    <citation type="submission" date="2021-03" db="EMBL/GenBank/DDBJ databases">
        <authorList>
            <person name="Bekaert M."/>
        </authorList>
    </citation>
    <scope>NUCLEOTIDE SEQUENCE</scope>
</reference>
<organism evidence="9 10">
    <name type="scientific">Mytilus edulis</name>
    <name type="common">Blue mussel</name>
    <dbReference type="NCBI Taxonomy" id="6550"/>
    <lineage>
        <taxon>Eukaryota</taxon>
        <taxon>Metazoa</taxon>
        <taxon>Spiralia</taxon>
        <taxon>Lophotrochozoa</taxon>
        <taxon>Mollusca</taxon>
        <taxon>Bivalvia</taxon>
        <taxon>Autobranchia</taxon>
        <taxon>Pteriomorphia</taxon>
        <taxon>Mytilida</taxon>
        <taxon>Mytiloidea</taxon>
        <taxon>Mytilidae</taxon>
        <taxon>Mytilinae</taxon>
        <taxon>Mytilus</taxon>
    </lineage>
</organism>
<keyword evidence="6" id="KW-0695">RNA-directed DNA polymerase</keyword>
<feature type="compositionally biased region" description="Polar residues" evidence="7">
    <location>
        <begin position="1410"/>
        <end position="1427"/>
    </location>
</feature>
<dbReference type="PANTHER" id="PTHR37984">
    <property type="entry name" value="PROTEIN CBG26694"/>
    <property type="match status" value="1"/>
</dbReference>
<dbReference type="OrthoDB" id="427129at2759"/>
<dbReference type="InterPro" id="IPR001969">
    <property type="entry name" value="Aspartic_peptidase_AS"/>
</dbReference>
<dbReference type="GO" id="GO:0015074">
    <property type="term" value="P:DNA integration"/>
    <property type="evidence" value="ECO:0007669"/>
    <property type="project" value="InterPro"/>
</dbReference>
<dbReference type="Proteomes" id="UP000683360">
    <property type="component" value="Unassembled WGS sequence"/>
</dbReference>
<evidence type="ECO:0000256" key="6">
    <source>
        <dbReference type="ARBA" id="ARBA00022918"/>
    </source>
</evidence>
<dbReference type="SUPFAM" id="SSF53098">
    <property type="entry name" value="Ribonuclease H-like"/>
    <property type="match status" value="1"/>
</dbReference>
<dbReference type="GO" id="GO:0004519">
    <property type="term" value="F:endonuclease activity"/>
    <property type="evidence" value="ECO:0007669"/>
    <property type="project" value="UniProtKB-KW"/>
</dbReference>
<feature type="compositionally biased region" description="Polar residues" evidence="7">
    <location>
        <begin position="1000"/>
        <end position="1026"/>
    </location>
</feature>
<protein>
    <recommendedName>
        <fullName evidence="8">Integrase catalytic domain-containing protein</fullName>
    </recommendedName>
</protein>
<evidence type="ECO:0000313" key="10">
    <source>
        <dbReference type="Proteomes" id="UP000683360"/>
    </source>
</evidence>
<dbReference type="InterPro" id="IPR041373">
    <property type="entry name" value="RT_RNaseH"/>
</dbReference>
<dbReference type="InterPro" id="IPR018061">
    <property type="entry name" value="Retropepsins"/>
</dbReference>
<evidence type="ECO:0000256" key="2">
    <source>
        <dbReference type="ARBA" id="ARBA00022695"/>
    </source>
</evidence>
<feature type="compositionally biased region" description="Polar residues" evidence="7">
    <location>
        <begin position="965"/>
        <end position="992"/>
    </location>
</feature>
<dbReference type="PROSITE" id="PS00141">
    <property type="entry name" value="ASP_PROTEASE"/>
    <property type="match status" value="1"/>
</dbReference>
<dbReference type="CDD" id="cd09274">
    <property type="entry name" value="RNase_HI_RT_Ty3"/>
    <property type="match status" value="1"/>
</dbReference>
<feature type="region of interest" description="Disordered" evidence="7">
    <location>
        <begin position="1388"/>
        <end position="1427"/>
    </location>
</feature>
<comment type="caution">
    <text evidence="9">The sequence shown here is derived from an EMBL/GenBank/DDBJ whole genome shotgun (WGS) entry which is preliminary data.</text>
</comment>
<evidence type="ECO:0000256" key="3">
    <source>
        <dbReference type="ARBA" id="ARBA00022722"/>
    </source>
</evidence>
<feature type="region of interest" description="Disordered" evidence="7">
    <location>
        <begin position="960"/>
        <end position="1026"/>
    </location>
</feature>
<dbReference type="FunFam" id="3.30.420.10:FF:000032">
    <property type="entry name" value="Retrovirus-related Pol polyprotein from transposon 297-like Protein"/>
    <property type="match status" value="1"/>
</dbReference>
<dbReference type="InterPro" id="IPR041588">
    <property type="entry name" value="Integrase_H2C2"/>
</dbReference>
<evidence type="ECO:0000256" key="5">
    <source>
        <dbReference type="ARBA" id="ARBA00022801"/>
    </source>
</evidence>
<keyword evidence="4" id="KW-0255">Endonuclease</keyword>
<keyword evidence="5" id="KW-0378">Hydrolase</keyword>
<dbReference type="GO" id="GO:0004190">
    <property type="term" value="F:aspartic-type endopeptidase activity"/>
    <property type="evidence" value="ECO:0007669"/>
    <property type="project" value="InterPro"/>
</dbReference>
<dbReference type="Gene3D" id="3.30.420.10">
    <property type="entry name" value="Ribonuclease H-like superfamily/Ribonuclease H"/>
    <property type="match status" value="1"/>
</dbReference>
<dbReference type="Gene3D" id="3.10.10.10">
    <property type="entry name" value="HIV Type 1 Reverse Transcriptase, subunit A, domain 1"/>
    <property type="match status" value="1"/>
</dbReference>
<dbReference type="InterPro" id="IPR001584">
    <property type="entry name" value="Integrase_cat-core"/>
</dbReference>
<gene>
    <name evidence="9" type="ORF">MEDL_66020</name>
</gene>